<dbReference type="InterPro" id="IPR011473">
    <property type="entry name" value="DUF1579"/>
</dbReference>
<dbReference type="RefSeq" id="WP_145169550.1">
    <property type="nucleotide sequence ID" value="NZ_CP036525.1"/>
</dbReference>
<dbReference type="KEGG" id="rlc:K227x_23880"/>
<dbReference type="OrthoDB" id="272914at2"/>
<feature type="signal peptide" evidence="1">
    <location>
        <begin position="1"/>
        <end position="25"/>
    </location>
</feature>
<dbReference type="AlphaFoldDB" id="A0A517NA47"/>
<evidence type="ECO:0000256" key="1">
    <source>
        <dbReference type="SAM" id="SignalP"/>
    </source>
</evidence>
<evidence type="ECO:0008006" key="4">
    <source>
        <dbReference type="Google" id="ProtNLM"/>
    </source>
</evidence>
<feature type="chain" id="PRO_5022190765" description="DUF1579 domain-containing protein" evidence="1">
    <location>
        <begin position="26"/>
        <end position="196"/>
    </location>
</feature>
<keyword evidence="3" id="KW-1185">Reference proteome</keyword>
<gene>
    <name evidence="2" type="ORF">K227x_23880</name>
</gene>
<dbReference type="EMBL" id="CP036525">
    <property type="protein sequence ID" value="QDT04002.1"/>
    <property type="molecule type" value="Genomic_DNA"/>
</dbReference>
<organism evidence="2 3">
    <name type="scientific">Rubripirellula lacrimiformis</name>
    <dbReference type="NCBI Taxonomy" id="1930273"/>
    <lineage>
        <taxon>Bacteria</taxon>
        <taxon>Pseudomonadati</taxon>
        <taxon>Planctomycetota</taxon>
        <taxon>Planctomycetia</taxon>
        <taxon>Pirellulales</taxon>
        <taxon>Pirellulaceae</taxon>
        <taxon>Rubripirellula</taxon>
    </lineage>
</organism>
<name>A0A517NA47_9BACT</name>
<evidence type="ECO:0000313" key="3">
    <source>
        <dbReference type="Proteomes" id="UP000318538"/>
    </source>
</evidence>
<reference evidence="2 3" key="1">
    <citation type="submission" date="2019-02" db="EMBL/GenBank/DDBJ databases">
        <title>Deep-cultivation of Planctomycetes and their phenomic and genomic characterization uncovers novel biology.</title>
        <authorList>
            <person name="Wiegand S."/>
            <person name="Jogler M."/>
            <person name="Boedeker C."/>
            <person name="Pinto D."/>
            <person name="Vollmers J."/>
            <person name="Rivas-Marin E."/>
            <person name="Kohn T."/>
            <person name="Peeters S.H."/>
            <person name="Heuer A."/>
            <person name="Rast P."/>
            <person name="Oberbeckmann S."/>
            <person name="Bunk B."/>
            <person name="Jeske O."/>
            <person name="Meyerdierks A."/>
            <person name="Storesund J.E."/>
            <person name="Kallscheuer N."/>
            <person name="Luecker S."/>
            <person name="Lage O.M."/>
            <person name="Pohl T."/>
            <person name="Merkel B.J."/>
            <person name="Hornburger P."/>
            <person name="Mueller R.-W."/>
            <person name="Bruemmer F."/>
            <person name="Labrenz M."/>
            <person name="Spormann A.M."/>
            <person name="Op den Camp H."/>
            <person name="Overmann J."/>
            <person name="Amann R."/>
            <person name="Jetten M.S.M."/>
            <person name="Mascher T."/>
            <person name="Medema M.H."/>
            <person name="Devos D.P."/>
            <person name="Kaster A.-K."/>
            <person name="Ovreas L."/>
            <person name="Rohde M."/>
            <person name="Galperin M.Y."/>
            <person name="Jogler C."/>
        </authorList>
    </citation>
    <scope>NUCLEOTIDE SEQUENCE [LARGE SCALE GENOMIC DNA]</scope>
    <source>
        <strain evidence="2 3">K22_7</strain>
    </source>
</reference>
<keyword evidence="1" id="KW-0732">Signal</keyword>
<dbReference type="Pfam" id="PF07617">
    <property type="entry name" value="DUF1579"/>
    <property type="match status" value="1"/>
</dbReference>
<proteinExistence type="predicted"/>
<sequence precursor="true">MKNRISMTVLLAIAFCITSSSSGQAPQLPQPGPEFDVFKADIGSWDVQIKTWEGGGEPTISTGRETNRMLGGFWMLSNFQANLMGLNFQGHGMYSYDADAKKYVGTWIDSMGATKMDLIGTYDSESKTITYEGTAPGPDGNPSKHVLATKYRDDGTHTVTMHMQAGDAMFKVFEMEYTKANAAGAPKPVTQADKQQ</sequence>
<protein>
    <recommendedName>
        <fullName evidence="4">DUF1579 domain-containing protein</fullName>
    </recommendedName>
</protein>
<dbReference type="Proteomes" id="UP000318538">
    <property type="component" value="Chromosome"/>
</dbReference>
<evidence type="ECO:0000313" key="2">
    <source>
        <dbReference type="EMBL" id="QDT04002.1"/>
    </source>
</evidence>
<accession>A0A517NA47</accession>